<reference evidence="1 2" key="1">
    <citation type="journal article" date="2022" name="G3 (Bethesda)">
        <title>Whole-genome sequence and methylome profiling of the almond [Prunus dulcis (Mill.) D.A. Webb] cultivar 'Nonpareil'.</title>
        <authorList>
            <person name="D'Amico-Willman K.M."/>
            <person name="Ouma W.Z."/>
            <person name="Meulia T."/>
            <person name="Sideli G.M."/>
            <person name="Gradziel T.M."/>
            <person name="Fresnedo-Ramirez J."/>
        </authorList>
    </citation>
    <scope>NUCLEOTIDE SEQUENCE [LARGE SCALE GENOMIC DNA]</scope>
    <source>
        <strain evidence="1">Clone GOH B32 T37-40</strain>
    </source>
</reference>
<keyword evidence="2" id="KW-1185">Reference proteome</keyword>
<evidence type="ECO:0000313" key="1">
    <source>
        <dbReference type="EMBL" id="KAI5321458.1"/>
    </source>
</evidence>
<dbReference type="Proteomes" id="UP001054821">
    <property type="component" value="Chromosome 6"/>
</dbReference>
<organism evidence="1 2">
    <name type="scientific">Prunus dulcis</name>
    <name type="common">Almond</name>
    <name type="synonym">Amygdalus dulcis</name>
    <dbReference type="NCBI Taxonomy" id="3755"/>
    <lineage>
        <taxon>Eukaryota</taxon>
        <taxon>Viridiplantae</taxon>
        <taxon>Streptophyta</taxon>
        <taxon>Embryophyta</taxon>
        <taxon>Tracheophyta</taxon>
        <taxon>Spermatophyta</taxon>
        <taxon>Magnoliopsida</taxon>
        <taxon>eudicotyledons</taxon>
        <taxon>Gunneridae</taxon>
        <taxon>Pentapetalae</taxon>
        <taxon>rosids</taxon>
        <taxon>fabids</taxon>
        <taxon>Rosales</taxon>
        <taxon>Rosaceae</taxon>
        <taxon>Amygdaloideae</taxon>
        <taxon>Amygdaleae</taxon>
        <taxon>Prunus</taxon>
    </lineage>
</organism>
<gene>
    <name evidence="1" type="ORF">L3X38_030529</name>
</gene>
<dbReference type="AlphaFoldDB" id="A0AAD4YUS4"/>
<name>A0AAD4YUS4_PRUDU</name>
<evidence type="ECO:0000313" key="2">
    <source>
        <dbReference type="Proteomes" id="UP001054821"/>
    </source>
</evidence>
<accession>A0AAD4YUS4</accession>
<proteinExistence type="predicted"/>
<sequence length="66" mass="7815">MDKDQMASYDWLREGERNRGGWEVVGSGGGQRRSFWSLVSFNIIWALTLNHSDFRSWILEQRLHCK</sequence>
<protein>
    <submittedName>
        <fullName evidence="1">Uncharacterized protein</fullName>
    </submittedName>
</protein>
<dbReference type="EMBL" id="JAJFAZ020000006">
    <property type="protein sequence ID" value="KAI5321458.1"/>
    <property type="molecule type" value="Genomic_DNA"/>
</dbReference>
<comment type="caution">
    <text evidence="1">The sequence shown here is derived from an EMBL/GenBank/DDBJ whole genome shotgun (WGS) entry which is preliminary data.</text>
</comment>